<organism evidence="1 2">
    <name type="scientific">Lunasporangiospora selenospora</name>
    <dbReference type="NCBI Taxonomy" id="979761"/>
    <lineage>
        <taxon>Eukaryota</taxon>
        <taxon>Fungi</taxon>
        <taxon>Fungi incertae sedis</taxon>
        <taxon>Mucoromycota</taxon>
        <taxon>Mortierellomycotina</taxon>
        <taxon>Mortierellomycetes</taxon>
        <taxon>Mortierellales</taxon>
        <taxon>Mortierellaceae</taxon>
        <taxon>Lunasporangiospora</taxon>
    </lineage>
</organism>
<name>A0A9P6KAQ5_9FUNG</name>
<dbReference type="AlphaFoldDB" id="A0A9P6KAQ5"/>
<feature type="non-terminal residue" evidence="1">
    <location>
        <position position="83"/>
    </location>
</feature>
<feature type="non-terminal residue" evidence="1">
    <location>
        <position position="1"/>
    </location>
</feature>
<protein>
    <submittedName>
        <fullName evidence="1">Uncharacterized protein</fullName>
    </submittedName>
</protein>
<evidence type="ECO:0000313" key="2">
    <source>
        <dbReference type="Proteomes" id="UP000780801"/>
    </source>
</evidence>
<accession>A0A9P6KAQ5</accession>
<sequence>YFFRNFEETIRTRRPLVVPKLGAKAAAQYEAHRSKEESMPERIEARILADKLYKEFLREETMQKQLGHQTFWEMMGFGAEDTS</sequence>
<proteinExistence type="predicted"/>
<comment type="caution">
    <text evidence="1">The sequence shown here is derived from an EMBL/GenBank/DDBJ whole genome shotgun (WGS) entry which is preliminary data.</text>
</comment>
<dbReference type="Proteomes" id="UP000780801">
    <property type="component" value="Unassembled WGS sequence"/>
</dbReference>
<reference evidence="1" key="1">
    <citation type="journal article" date="2020" name="Fungal Divers.">
        <title>Resolving the Mortierellaceae phylogeny through synthesis of multi-gene phylogenetics and phylogenomics.</title>
        <authorList>
            <person name="Vandepol N."/>
            <person name="Liber J."/>
            <person name="Desiro A."/>
            <person name="Na H."/>
            <person name="Kennedy M."/>
            <person name="Barry K."/>
            <person name="Grigoriev I.V."/>
            <person name="Miller A.N."/>
            <person name="O'Donnell K."/>
            <person name="Stajich J.E."/>
            <person name="Bonito G."/>
        </authorList>
    </citation>
    <scope>NUCLEOTIDE SEQUENCE</scope>
    <source>
        <strain evidence="1">KOD1015</strain>
    </source>
</reference>
<keyword evidence="2" id="KW-1185">Reference proteome</keyword>
<dbReference type="EMBL" id="JAABOA010004170">
    <property type="protein sequence ID" value="KAF9577961.1"/>
    <property type="molecule type" value="Genomic_DNA"/>
</dbReference>
<gene>
    <name evidence="1" type="ORF">BGW38_006512</name>
</gene>
<evidence type="ECO:0000313" key="1">
    <source>
        <dbReference type="EMBL" id="KAF9577961.1"/>
    </source>
</evidence>